<gene>
    <name evidence="2" type="ORF">Sru01_54400</name>
</gene>
<evidence type="ECO:0000313" key="2">
    <source>
        <dbReference type="EMBL" id="GII80458.1"/>
    </source>
</evidence>
<organism evidence="2 3">
    <name type="scientific">Sphaerisporangium rufum</name>
    <dbReference type="NCBI Taxonomy" id="1381558"/>
    <lineage>
        <taxon>Bacteria</taxon>
        <taxon>Bacillati</taxon>
        <taxon>Actinomycetota</taxon>
        <taxon>Actinomycetes</taxon>
        <taxon>Streptosporangiales</taxon>
        <taxon>Streptosporangiaceae</taxon>
        <taxon>Sphaerisporangium</taxon>
    </lineage>
</organism>
<accession>A0A919V3U1</accession>
<proteinExistence type="predicted"/>
<dbReference type="RefSeq" id="WP_203991225.1">
    <property type="nucleotide sequence ID" value="NZ_BOOU01000073.1"/>
</dbReference>
<reference evidence="2" key="1">
    <citation type="submission" date="2021-01" db="EMBL/GenBank/DDBJ databases">
        <title>Whole genome shotgun sequence of Sphaerisporangium rufum NBRC 109079.</title>
        <authorList>
            <person name="Komaki H."/>
            <person name="Tamura T."/>
        </authorList>
    </citation>
    <scope>NUCLEOTIDE SEQUENCE</scope>
    <source>
        <strain evidence="2">NBRC 109079</strain>
    </source>
</reference>
<dbReference type="AlphaFoldDB" id="A0A919V3U1"/>
<keyword evidence="1" id="KW-0732">Signal</keyword>
<dbReference type="Proteomes" id="UP000655287">
    <property type="component" value="Unassembled WGS sequence"/>
</dbReference>
<protein>
    <submittedName>
        <fullName evidence="2">Uncharacterized protein</fullName>
    </submittedName>
</protein>
<evidence type="ECO:0000256" key="1">
    <source>
        <dbReference type="SAM" id="SignalP"/>
    </source>
</evidence>
<feature type="chain" id="PRO_5039323215" evidence="1">
    <location>
        <begin position="28"/>
        <end position="47"/>
    </location>
</feature>
<evidence type="ECO:0000313" key="3">
    <source>
        <dbReference type="Proteomes" id="UP000655287"/>
    </source>
</evidence>
<dbReference type="EMBL" id="BOOU01000073">
    <property type="protein sequence ID" value="GII80458.1"/>
    <property type="molecule type" value="Genomic_DNA"/>
</dbReference>
<sequence>MRRLIATLLATGAAAVAVITVSAGPSAADGDSVRITGSSVVADNRDF</sequence>
<comment type="caution">
    <text evidence="2">The sequence shown here is derived from an EMBL/GenBank/DDBJ whole genome shotgun (WGS) entry which is preliminary data.</text>
</comment>
<feature type="signal peptide" evidence="1">
    <location>
        <begin position="1"/>
        <end position="27"/>
    </location>
</feature>
<keyword evidence="3" id="KW-1185">Reference proteome</keyword>
<name>A0A919V3U1_9ACTN</name>